<name>A0ACC1KT26_9FUNG</name>
<feature type="non-terminal residue" evidence="1">
    <location>
        <position position="111"/>
    </location>
</feature>
<organism evidence="1 2">
    <name type="scientific">Coemansia helicoidea</name>
    <dbReference type="NCBI Taxonomy" id="1286919"/>
    <lineage>
        <taxon>Eukaryota</taxon>
        <taxon>Fungi</taxon>
        <taxon>Fungi incertae sedis</taxon>
        <taxon>Zoopagomycota</taxon>
        <taxon>Kickxellomycotina</taxon>
        <taxon>Kickxellomycetes</taxon>
        <taxon>Kickxellales</taxon>
        <taxon>Kickxellaceae</taxon>
        <taxon>Coemansia</taxon>
    </lineage>
</organism>
<dbReference type="EMBL" id="JANBUN010002417">
    <property type="protein sequence ID" value="KAJ2794699.1"/>
    <property type="molecule type" value="Genomic_DNA"/>
</dbReference>
<proteinExistence type="predicted"/>
<gene>
    <name evidence="1" type="primary">RAD2_2</name>
    <name evidence="1" type="ORF">H4R21_005406</name>
</gene>
<dbReference type="Proteomes" id="UP001140087">
    <property type="component" value="Unassembled WGS sequence"/>
</dbReference>
<sequence>MGVKGLWSLLEPAARPVRLEALAHTRLAVDASIWLYQLLNAMKDADGNPVEDAHILGFYRRICKLLYYGIWPVFVFDGGAPELKRATIAERQAARGQRTNDARRTAHQLLQ</sequence>
<reference evidence="1" key="1">
    <citation type="submission" date="2022-07" db="EMBL/GenBank/DDBJ databases">
        <title>Phylogenomic reconstructions and comparative analyses of Kickxellomycotina fungi.</title>
        <authorList>
            <person name="Reynolds N.K."/>
            <person name="Stajich J.E."/>
            <person name="Barry K."/>
            <person name="Grigoriev I.V."/>
            <person name="Crous P."/>
            <person name="Smith M.E."/>
        </authorList>
    </citation>
    <scope>NUCLEOTIDE SEQUENCE</scope>
    <source>
        <strain evidence="1">BCRC 34780</strain>
    </source>
</reference>
<comment type="caution">
    <text evidence="1">The sequence shown here is derived from an EMBL/GenBank/DDBJ whole genome shotgun (WGS) entry which is preliminary data.</text>
</comment>
<keyword evidence="2" id="KW-1185">Reference proteome</keyword>
<evidence type="ECO:0000313" key="1">
    <source>
        <dbReference type="EMBL" id="KAJ2794699.1"/>
    </source>
</evidence>
<evidence type="ECO:0000313" key="2">
    <source>
        <dbReference type="Proteomes" id="UP001140087"/>
    </source>
</evidence>
<protein>
    <submittedName>
        <fullName evidence="1">DNA repair protein rad2</fullName>
    </submittedName>
</protein>
<accession>A0ACC1KT26</accession>